<accession>A0A443Q7F9</accession>
<dbReference type="STRING" id="299467.A0A443Q7F9"/>
<dbReference type="InterPro" id="IPR000477">
    <property type="entry name" value="RT_dom"/>
</dbReference>
<dbReference type="OrthoDB" id="6516142at2759"/>
<dbReference type="Pfam" id="PF00078">
    <property type="entry name" value="RVT_1"/>
    <property type="match status" value="1"/>
</dbReference>
<evidence type="ECO:0000313" key="2">
    <source>
        <dbReference type="EMBL" id="RWR98917.1"/>
    </source>
</evidence>
<organism evidence="2 3">
    <name type="scientific">Leptotrombidium deliense</name>
    <dbReference type="NCBI Taxonomy" id="299467"/>
    <lineage>
        <taxon>Eukaryota</taxon>
        <taxon>Metazoa</taxon>
        <taxon>Ecdysozoa</taxon>
        <taxon>Arthropoda</taxon>
        <taxon>Chelicerata</taxon>
        <taxon>Arachnida</taxon>
        <taxon>Acari</taxon>
        <taxon>Acariformes</taxon>
        <taxon>Trombidiformes</taxon>
        <taxon>Prostigmata</taxon>
        <taxon>Anystina</taxon>
        <taxon>Parasitengona</taxon>
        <taxon>Trombiculoidea</taxon>
        <taxon>Trombiculidae</taxon>
        <taxon>Leptotrombidium</taxon>
    </lineage>
</organism>
<evidence type="ECO:0000259" key="1">
    <source>
        <dbReference type="Pfam" id="PF00078"/>
    </source>
</evidence>
<evidence type="ECO:0000313" key="3">
    <source>
        <dbReference type="Proteomes" id="UP000288716"/>
    </source>
</evidence>
<comment type="caution">
    <text evidence="2">The sequence shown here is derived from an EMBL/GenBank/DDBJ whole genome shotgun (WGS) entry which is preliminary data.</text>
</comment>
<name>A0A443Q7F9_9ACAR</name>
<feature type="non-terminal residue" evidence="2">
    <location>
        <position position="79"/>
    </location>
</feature>
<dbReference type="PANTHER" id="PTHR24559">
    <property type="entry name" value="TRANSPOSON TY3-I GAG-POL POLYPROTEIN"/>
    <property type="match status" value="1"/>
</dbReference>
<dbReference type="InterPro" id="IPR043502">
    <property type="entry name" value="DNA/RNA_pol_sf"/>
</dbReference>
<dbReference type="PANTHER" id="PTHR24559:SF444">
    <property type="entry name" value="REVERSE TRANSCRIPTASE DOMAIN-CONTAINING PROTEIN"/>
    <property type="match status" value="1"/>
</dbReference>
<dbReference type="Gene3D" id="3.30.70.270">
    <property type="match status" value="1"/>
</dbReference>
<feature type="non-terminal residue" evidence="2">
    <location>
        <position position="1"/>
    </location>
</feature>
<protein>
    <submittedName>
        <fullName evidence="2">Polymerase polyprotein-like protein</fullName>
    </submittedName>
</protein>
<dbReference type="AlphaFoldDB" id="A0A443Q7F9"/>
<sequence>FCVDFRKLNKVAKRQVYPLPRVDDALSALSGAVYFSILDLNKGFWQMTIDDESKEFTGFTTLWYLVQHWIFIYHDSTKS</sequence>
<dbReference type="VEuPathDB" id="VectorBase:LDEU014658"/>
<dbReference type="InterPro" id="IPR053134">
    <property type="entry name" value="RNA-dir_DNA_polymerase"/>
</dbReference>
<keyword evidence="3" id="KW-1185">Reference proteome</keyword>
<dbReference type="Proteomes" id="UP000288716">
    <property type="component" value="Unassembled WGS sequence"/>
</dbReference>
<dbReference type="EMBL" id="NCKV01066507">
    <property type="protein sequence ID" value="RWR98917.1"/>
    <property type="molecule type" value="Genomic_DNA"/>
</dbReference>
<dbReference type="InterPro" id="IPR043128">
    <property type="entry name" value="Rev_trsase/Diguanyl_cyclase"/>
</dbReference>
<gene>
    <name evidence="2" type="ORF">B4U80_02672</name>
</gene>
<reference evidence="2 3" key="1">
    <citation type="journal article" date="2018" name="Gigascience">
        <title>Genomes of trombidid mites reveal novel predicted allergens and laterally-transferred genes associated with secondary metabolism.</title>
        <authorList>
            <person name="Dong X."/>
            <person name="Chaisiri K."/>
            <person name="Xia D."/>
            <person name="Armstrong S.D."/>
            <person name="Fang Y."/>
            <person name="Donnelly M.J."/>
            <person name="Kadowaki T."/>
            <person name="McGarry J.W."/>
            <person name="Darby A.C."/>
            <person name="Makepeace B.L."/>
        </authorList>
    </citation>
    <scope>NUCLEOTIDE SEQUENCE [LARGE SCALE GENOMIC DNA]</scope>
    <source>
        <strain evidence="2">UoL-UT</strain>
    </source>
</reference>
<dbReference type="GO" id="GO:0071897">
    <property type="term" value="P:DNA biosynthetic process"/>
    <property type="evidence" value="ECO:0007669"/>
    <property type="project" value="UniProtKB-ARBA"/>
</dbReference>
<dbReference type="Gene3D" id="3.10.10.10">
    <property type="entry name" value="HIV Type 1 Reverse Transcriptase, subunit A, domain 1"/>
    <property type="match status" value="1"/>
</dbReference>
<dbReference type="SUPFAM" id="SSF56672">
    <property type="entry name" value="DNA/RNA polymerases"/>
    <property type="match status" value="1"/>
</dbReference>
<feature type="domain" description="Reverse transcriptase" evidence="1">
    <location>
        <begin position="2"/>
        <end position="70"/>
    </location>
</feature>
<proteinExistence type="predicted"/>